<dbReference type="InterPro" id="IPR011008">
    <property type="entry name" value="Dimeric_a/b-barrel"/>
</dbReference>
<dbReference type="Pfam" id="PF20628">
    <property type="entry name" value="Dyp_perox_C"/>
    <property type="match status" value="1"/>
</dbReference>
<dbReference type="InterPro" id="IPR006311">
    <property type="entry name" value="TAT_signal"/>
</dbReference>
<dbReference type="EMBL" id="AP024525">
    <property type="protein sequence ID" value="BCT74825.1"/>
    <property type="molecule type" value="Genomic_DNA"/>
</dbReference>
<evidence type="ECO:0000256" key="2">
    <source>
        <dbReference type="ARBA" id="ARBA00022559"/>
    </source>
</evidence>
<protein>
    <submittedName>
        <fullName evidence="11">Peroxidase</fullName>
    </submittedName>
</protein>
<comment type="similarity">
    <text evidence="8">Belongs to the DyP-type peroxidase family.</text>
</comment>
<dbReference type="InterPro" id="IPR048327">
    <property type="entry name" value="Dyp_perox_N"/>
</dbReference>
<keyword evidence="7" id="KW-0408">Iron</keyword>
<evidence type="ECO:0000256" key="1">
    <source>
        <dbReference type="ARBA" id="ARBA00001970"/>
    </source>
</evidence>
<evidence type="ECO:0000313" key="12">
    <source>
        <dbReference type="Proteomes" id="UP001319861"/>
    </source>
</evidence>
<dbReference type="PANTHER" id="PTHR30521">
    <property type="entry name" value="DEFERROCHELATASE/PEROXIDASE"/>
    <property type="match status" value="1"/>
</dbReference>
<proteinExistence type="inferred from homology"/>
<evidence type="ECO:0000256" key="5">
    <source>
        <dbReference type="ARBA" id="ARBA00022729"/>
    </source>
</evidence>
<keyword evidence="4" id="KW-0479">Metal-binding</keyword>
<accession>A0ABM7PRL0</accession>
<evidence type="ECO:0000259" key="10">
    <source>
        <dbReference type="Pfam" id="PF20628"/>
    </source>
</evidence>
<evidence type="ECO:0000256" key="3">
    <source>
        <dbReference type="ARBA" id="ARBA00022617"/>
    </source>
</evidence>
<dbReference type="PROSITE" id="PS51404">
    <property type="entry name" value="DYP_PEROXIDASE"/>
    <property type="match status" value="1"/>
</dbReference>
<comment type="cofactor">
    <cofactor evidence="1">
        <name>heme b</name>
        <dbReference type="ChEBI" id="CHEBI:60344"/>
    </cofactor>
</comment>
<dbReference type="InterPro" id="IPR048328">
    <property type="entry name" value="Dyp_perox_C"/>
</dbReference>
<dbReference type="InterPro" id="IPR006314">
    <property type="entry name" value="Dyp_peroxidase"/>
</dbReference>
<evidence type="ECO:0000256" key="8">
    <source>
        <dbReference type="ARBA" id="ARBA00025737"/>
    </source>
</evidence>
<feature type="domain" description="Dyp-type peroxidase N-terminal" evidence="9">
    <location>
        <begin position="65"/>
        <end position="206"/>
    </location>
</feature>
<evidence type="ECO:0000259" key="9">
    <source>
        <dbReference type="Pfam" id="PF04261"/>
    </source>
</evidence>
<dbReference type="NCBIfam" id="TIGR01413">
    <property type="entry name" value="Dyp_perox_fam"/>
    <property type="match status" value="1"/>
</dbReference>
<evidence type="ECO:0000256" key="6">
    <source>
        <dbReference type="ARBA" id="ARBA00023002"/>
    </source>
</evidence>
<dbReference type="PROSITE" id="PS51318">
    <property type="entry name" value="TAT"/>
    <property type="match status" value="1"/>
</dbReference>
<dbReference type="GO" id="GO:0004601">
    <property type="term" value="F:peroxidase activity"/>
    <property type="evidence" value="ECO:0007669"/>
    <property type="project" value="UniProtKB-KW"/>
</dbReference>
<feature type="domain" description="Dyp-type peroxidase C-terminal" evidence="10">
    <location>
        <begin position="218"/>
        <end position="397"/>
    </location>
</feature>
<evidence type="ECO:0000256" key="4">
    <source>
        <dbReference type="ARBA" id="ARBA00022723"/>
    </source>
</evidence>
<dbReference type="Proteomes" id="UP001319861">
    <property type="component" value="Chromosome"/>
</dbReference>
<name>A0ABM7PRL0_SINCY</name>
<keyword evidence="6" id="KW-0560">Oxidoreductase</keyword>
<dbReference type="SUPFAM" id="SSF54909">
    <property type="entry name" value="Dimeric alpha+beta barrel"/>
    <property type="match status" value="1"/>
</dbReference>
<dbReference type="RefSeq" id="WP_229231585.1">
    <property type="nucleotide sequence ID" value="NZ_AP024525.1"/>
</dbReference>
<keyword evidence="3" id="KW-0349">Heme</keyword>
<evidence type="ECO:0000313" key="11">
    <source>
        <dbReference type="EMBL" id="BCT74825.1"/>
    </source>
</evidence>
<sequence length="409" mass="43745">MTRAGQDLDRARHTRRQFLIGGAAAGAGAAAALGATRVLDAPAPASAVDPVLNGAQTIPFYGDHQAGIATPAQAHSRLVALDLRDGVDRDGLRRLMRLLSDDAGRLAAGSPALADTEPELASVPARLTVTFGFGPGFVARAGGSAPEWLRPLPTFAVDRLRPEFSDGDLLLQVAADDPVTVAHATRMLLKDARSFAAVRWMQRGFRWAHGSTAAGTTMRNLFGQVDGTSNPVPGSEEFDRVVWAGTGWLAGGTGLVARRIHMDLEGWDQLDPVAKEASVGRKLSNGAPLTGTEEHDQPDFAATTPLGFPRIAEFSHVRRARGEAPGSPAERIFRRGYNYDDEPTGGEISNSGLIFVSYQADIDRQFVPIQRRLDELDLLNRWTTPVGSAVFAVPPGCWERGFIGETLLG</sequence>
<keyword evidence="5" id="KW-0732">Signal</keyword>
<keyword evidence="2 11" id="KW-0575">Peroxidase</keyword>
<dbReference type="PANTHER" id="PTHR30521:SF4">
    <property type="entry name" value="DEFERROCHELATASE"/>
    <property type="match status" value="1"/>
</dbReference>
<organism evidence="11 12">
    <name type="scientific">Sinomonas cyclohexanicum</name>
    <name type="common">Corynebacterium cyclohexanicum</name>
    <dbReference type="NCBI Taxonomy" id="322009"/>
    <lineage>
        <taxon>Bacteria</taxon>
        <taxon>Bacillati</taxon>
        <taxon>Actinomycetota</taxon>
        <taxon>Actinomycetes</taxon>
        <taxon>Micrococcales</taxon>
        <taxon>Micrococcaceae</taxon>
        <taxon>Sinomonas</taxon>
    </lineage>
</organism>
<keyword evidence="12" id="KW-1185">Reference proteome</keyword>
<gene>
    <name evidence="11" type="ORF">SCMU_06670</name>
</gene>
<reference evidence="11 12" key="1">
    <citation type="journal article" date="2021" name="J. Biosci. Bioeng.">
        <title>Identification and characterization of a chc gene cluster responsible for the aromatization pathway of cyclohexanecarboxylate degradation in Sinomonas cyclohexanicum ATCC 51369.</title>
        <authorList>
            <person name="Yamamoto T."/>
            <person name="Hasegawa Y."/>
            <person name="Lau P.C.K."/>
            <person name="Iwaki H."/>
        </authorList>
    </citation>
    <scope>NUCLEOTIDE SEQUENCE [LARGE SCALE GENOMIC DNA]</scope>
    <source>
        <strain evidence="11 12">ATCC 51369</strain>
    </source>
</reference>
<dbReference type="Pfam" id="PF04261">
    <property type="entry name" value="Dyp_perox_N"/>
    <property type="match status" value="1"/>
</dbReference>
<evidence type="ECO:0000256" key="7">
    <source>
        <dbReference type="ARBA" id="ARBA00023004"/>
    </source>
</evidence>